<sequence length="250" mass="28084">MSSIENVFLPGVPKDYILERLAASPGNEIASGKLLSPASSAALAINCIGWFIEQANLFPPLPGLEGLFPAEIVDVEFQARFPWRGGHHPWLDGVVITKTHLIGIESKRYEPFRDAKKAAFSDAYERPVWEGLEPYAALKDALRSNELRYQHLDAVQLIKHALGLCTEAKRRELQPALFYLYAEPAHLLHSDKGRSAIARHRAEIAEFSERASSARIQFAAASYNDWIGRWPTDDRYLAEHAKSISFVFEL</sequence>
<reference evidence="1 2" key="1">
    <citation type="submission" date="2013-04" db="EMBL/GenBank/DDBJ databases">
        <title>Hyphomonas hirschiana VP5 Genome Sequencing.</title>
        <authorList>
            <person name="Lai Q."/>
            <person name="Shao Z."/>
        </authorList>
    </citation>
    <scope>NUCLEOTIDE SEQUENCE [LARGE SCALE GENOMIC DNA]</scope>
    <source>
        <strain evidence="1 2">VP5</strain>
    </source>
</reference>
<accession>A0A059FXF9</accession>
<proteinExistence type="predicted"/>
<gene>
    <name evidence="1" type="ORF">HHI_06464</name>
</gene>
<dbReference type="InterPro" id="IPR054333">
    <property type="entry name" value="REase-ARP-assoc"/>
</dbReference>
<keyword evidence="2" id="KW-1185">Reference proteome</keyword>
<dbReference type="RefSeq" id="WP_011647501.1">
    <property type="nucleotide sequence ID" value="NZ_ARYI01000004.1"/>
</dbReference>
<dbReference type="PATRIC" id="fig|1280951.3.peg.1308"/>
<dbReference type="Pfam" id="PF22558">
    <property type="entry name" value="REase-ARP"/>
    <property type="match status" value="1"/>
</dbReference>
<evidence type="ECO:0000313" key="2">
    <source>
        <dbReference type="Proteomes" id="UP000025061"/>
    </source>
</evidence>
<dbReference type="EMBL" id="ARYI01000004">
    <property type="protein sequence ID" value="KCZ95292.1"/>
    <property type="molecule type" value="Genomic_DNA"/>
</dbReference>
<protein>
    <submittedName>
        <fullName evidence="1">Uncharacterized protein</fullName>
    </submittedName>
</protein>
<comment type="caution">
    <text evidence="1">The sequence shown here is derived from an EMBL/GenBank/DDBJ whole genome shotgun (WGS) entry which is preliminary data.</text>
</comment>
<organism evidence="1 2">
    <name type="scientific">Hyphomonas hirschiana VP5</name>
    <dbReference type="NCBI Taxonomy" id="1280951"/>
    <lineage>
        <taxon>Bacteria</taxon>
        <taxon>Pseudomonadati</taxon>
        <taxon>Pseudomonadota</taxon>
        <taxon>Alphaproteobacteria</taxon>
        <taxon>Hyphomonadales</taxon>
        <taxon>Hyphomonadaceae</taxon>
        <taxon>Hyphomonas</taxon>
    </lineage>
</organism>
<evidence type="ECO:0000313" key="1">
    <source>
        <dbReference type="EMBL" id="KCZ95292.1"/>
    </source>
</evidence>
<dbReference type="AlphaFoldDB" id="A0A059FXF9"/>
<dbReference type="OrthoDB" id="9017325at2"/>
<name>A0A059FXF9_9PROT</name>
<dbReference type="Proteomes" id="UP000025061">
    <property type="component" value="Unassembled WGS sequence"/>
</dbReference>